<keyword evidence="3" id="KW-0540">Nuclease</keyword>
<comment type="caution">
    <text evidence="3">The sequence shown here is derived from an EMBL/GenBank/DDBJ whole genome shotgun (WGS) entry which is preliminary data.</text>
</comment>
<accession>A0ABY0IHY9</accession>
<name>A0ABY0IHY9_9BACT</name>
<dbReference type="Gene3D" id="3.60.10.10">
    <property type="entry name" value="Endonuclease/exonuclease/phosphatase"/>
    <property type="match status" value="1"/>
</dbReference>
<dbReference type="InterPro" id="IPR005135">
    <property type="entry name" value="Endo/exonuclease/phosphatase"/>
</dbReference>
<dbReference type="SUPFAM" id="SSF56219">
    <property type="entry name" value="DNase I-like"/>
    <property type="match status" value="1"/>
</dbReference>
<dbReference type="Proteomes" id="UP000443582">
    <property type="component" value="Unassembled WGS sequence"/>
</dbReference>
<evidence type="ECO:0000256" key="1">
    <source>
        <dbReference type="SAM" id="SignalP"/>
    </source>
</evidence>
<dbReference type="GO" id="GO:0004519">
    <property type="term" value="F:endonuclease activity"/>
    <property type="evidence" value="ECO:0007669"/>
    <property type="project" value="UniProtKB-KW"/>
</dbReference>
<dbReference type="EMBL" id="QDKL01000001">
    <property type="protein sequence ID" value="RZF22555.1"/>
    <property type="molecule type" value="Genomic_DNA"/>
</dbReference>
<evidence type="ECO:0000313" key="4">
    <source>
        <dbReference type="Proteomes" id="UP000443582"/>
    </source>
</evidence>
<dbReference type="RefSeq" id="WP_133296862.1">
    <property type="nucleotide sequence ID" value="NZ_QDKL01000001.1"/>
</dbReference>
<sequence length="279" mass="31332">MKKLSIFMILTTFININVHAGNNLANLIFKVPAKSQILETNSSIKCQDCTIPERFTISVWNMYKGSEPSWPREYQSMDAQSDLILGQEFLLSGDMKTELENPVNSEVVMATSFINTKKEATGVFTSSKVSSISKKAYRSQSREPLANTPKMGLVTSYPLSNGKVLTVVNIHALNFVGIIPFYNQVSELIDEVKDLEGPIIFAGDFNTNTPSKTISMNLLFKAQGFKKTEFSGNDDRLTFLGQKLDHFWYRGLQLLEARVLNENEGSDHKPMQATFEVSY</sequence>
<evidence type="ECO:0000259" key="2">
    <source>
        <dbReference type="Pfam" id="PF03372"/>
    </source>
</evidence>
<gene>
    <name evidence="3" type="ORF">DAY19_01935</name>
</gene>
<dbReference type="NCBIfam" id="NF003840">
    <property type="entry name" value="PRK05421.1-2"/>
    <property type="match status" value="1"/>
</dbReference>
<keyword evidence="3" id="KW-0378">Hydrolase</keyword>
<dbReference type="Pfam" id="PF03372">
    <property type="entry name" value="Exo_endo_phos"/>
    <property type="match status" value="1"/>
</dbReference>
<dbReference type="NCBIfam" id="NF003842">
    <property type="entry name" value="PRK05421.1-4"/>
    <property type="match status" value="1"/>
</dbReference>
<keyword evidence="4" id="KW-1185">Reference proteome</keyword>
<feature type="domain" description="Endonuclease/exonuclease/phosphatase" evidence="2">
    <location>
        <begin position="162"/>
        <end position="268"/>
    </location>
</feature>
<dbReference type="InterPro" id="IPR036691">
    <property type="entry name" value="Endo/exonu/phosph_ase_sf"/>
</dbReference>
<protein>
    <submittedName>
        <fullName evidence="3">Endonuclease/exonuclease/phosphatase family protein</fullName>
    </submittedName>
</protein>
<keyword evidence="1" id="KW-0732">Signal</keyword>
<proteinExistence type="predicted"/>
<feature type="chain" id="PRO_5046170661" evidence="1">
    <location>
        <begin position="21"/>
        <end position="279"/>
    </location>
</feature>
<organism evidence="3 4">
    <name type="scientific">Halobacteriovorax vibrionivorans</name>
    <dbReference type="NCBI Taxonomy" id="2152716"/>
    <lineage>
        <taxon>Bacteria</taxon>
        <taxon>Pseudomonadati</taxon>
        <taxon>Bdellovibrionota</taxon>
        <taxon>Bacteriovoracia</taxon>
        <taxon>Bacteriovoracales</taxon>
        <taxon>Halobacteriovoraceae</taxon>
        <taxon>Halobacteriovorax</taxon>
    </lineage>
</organism>
<keyword evidence="3" id="KW-0255">Endonuclease</keyword>
<reference evidence="4" key="1">
    <citation type="journal article" date="2019" name="Int. J. Syst. Evol. Microbiol.">
        <title>Halobacteriovorax valvorus sp. nov., a novel prokaryotic predator isolated from coastal seawater of China.</title>
        <authorList>
            <person name="Chen M.-X."/>
        </authorList>
    </citation>
    <scope>NUCLEOTIDE SEQUENCE [LARGE SCALE GENOMIC DNA]</scope>
    <source>
        <strain evidence="4">BL9</strain>
    </source>
</reference>
<feature type="signal peptide" evidence="1">
    <location>
        <begin position="1"/>
        <end position="20"/>
    </location>
</feature>
<evidence type="ECO:0000313" key="3">
    <source>
        <dbReference type="EMBL" id="RZF22555.1"/>
    </source>
</evidence>